<dbReference type="PANTHER" id="PTHR36508:SF1">
    <property type="entry name" value="PROTEIN SLYX"/>
    <property type="match status" value="1"/>
</dbReference>
<evidence type="ECO:0000256" key="3">
    <source>
        <dbReference type="SAM" id="MobiDB-lite"/>
    </source>
</evidence>
<evidence type="ECO:0000313" key="5">
    <source>
        <dbReference type="Proteomes" id="UP000446658"/>
    </source>
</evidence>
<proteinExistence type="inferred from homology"/>
<dbReference type="EMBL" id="WLYX01000001">
    <property type="protein sequence ID" value="MTD33174.1"/>
    <property type="molecule type" value="Genomic_DNA"/>
</dbReference>
<dbReference type="PANTHER" id="PTHR36508">
    <property type="entry name" value="PROTEIN SLYX"/>
    <property type="match status" value="1"/>
</dbReference>
<keyword evidence="2" id="KW-0175">Coiled coil</keyword>
<name>A0A844GEM3_9NEIS</name>
<dbReference type="Proteomes" id="UP000446658">
    <property type="component" value="Unassembled WGS sequence"/>
</dbReference>
<dbReference type="Gene3D" id="1.20.5.300">
    <property type="match status" value="1"/>
</dbReference>
<dbReference type="InterPro" id="IPR007236">
    <property type="entry name" value="SlyX"/>
</dbReference>
<reference evidence="4 5" key="1">
    <citation type="submission" date="2019-11" db="EMBL/GenBank/DDBJ databases">
        <title>Draft genome sequence of Paludibacterium sp. dN18-1.</title>
        <authorList>
            <person name="Im W.-T."/>
        </authorList>
    </citation>
    <scope>NUCLEOTIDE SEQUENCE [LARGE SCALE GENOMIC DNA]</scope>
    <source>
        <strain evidence="5">dN 18-1</strain>
    </source>
</reference>
<feature type="coiled-coil region" evidence="2">
    <location>
        <begin position="9"/>
        <end position="50"/>
    </location>
</feature>
<feature type="compositionally biased region" description="Basic and acidic residues" evidence="3">
    <location>
        <begin position="64"/>
        <end position="74"/>
    </location>
</feature>
<keyword evidence="5" id="KW-1185">Reference proteome</keyword>
<dbReference type="NCBIfam" id="NF003316">
    <property type="entry name" value="PRK04325.1"/>
    <property type="match status" value="1"/>
</dbReference>
<accession>A0A844GEM3</accession>
<organism evidence="4 5">
    <name type="scientific">Paludibacterium denitrificans</name>
    <dbReference type="NCBI Taxonomy" id="2675226"/>
    <lineage>
        <taxon>Bacteria</taxon>
        <taxon>Pseudomonadati</taxon>
        <taxon>Pseudomonadota</taxon>
        <taxon>Betaproteobacteria</taxon>
        <taxon>Neisseriales</taxon>
        <taxon>Chromobacteriaceae</taxon>
        <taxon>Paludibacterium</taxon>
    </lineage>
</organism>
<protein>
    <recommendedName>
        <fullName evidence="1">Protein SlyX homolog</fullName>
    </recommendedName>
</protein>
<dbReference type="RefSeq" id="WP_230369954.1">
    <property type="nucleotide sequence ID" value="NZ_WLYX01000001.1"/>
</dbReference>
<evidence type="ECO:0000313" key="4">
    <source>
        <dbReference type="EMBL" id="MTD33174.1"/>
    </source>
</evidence>
<comment type="similarity">
    <text evidence="1">Belongs to the SlyX family.</text>
</comment>
<evidence type="ECO:0000256" key="2">
    <source>
        <dbReference type="SAM" id="Coils"/>
    </source>
</evidence>
<feature type="region of interest" description="Disordered" evidence="3">
    <location>
        <begin position="53"/>
        <end position="74"/>
    </location>
</feature>
<comment type="caution">
    <text evidence="4">The sequence shown here is derived from an EMBL/GenBank/DDBJ whole genome shotgun (WGS) entry which is preliminary data.</text>
</comment>
<dbReference type="AlphaFoldDB" id="A0A844GEM3"/>
<sequence>METSTDTRLAELEVKLAFQDDLLDALNSTVARQQQQLDLLQQQLRLLYQQLRASQPDGSGGEAHSLRDDIPPHY</sequence>
<dbReference type="HAMAP" id="MF_00715">
    <property type="entry name" value="SlyX"/>
    <property type="match status" value="1"/>
</dbReference>
<dbReference type="Pfam" id="PF04102">
    <property type="entry name" value="SlyX"/>
    <property type="match status" value="1"/>
</dbReference>
<gene>
    <name evidence="1" type="primary">slyX</name>
    <name evidence="4" type="ORF">GKE73_08460</name>
</gene>
<evidence type="ECO:0000256" key="1">
    <source>
        <dbReference type="HAMAP-Rule" id="MF_00715"/>
    </source>
</evidence>